<protein>
    <submittedName>
        <fullName evidence="2">Uncharacterized protein</fullName>
    </submittedName>
</protein>
<comment type="caution">
    <text evidence="2">The sequence shown here is derived from an EMBL/GenBank/DDBJ whole genome shotgun (WGS) entry which is preliminary data.</text>
</comment>
<evidence type="ECO:0000313" key="3">
    <source>
        <dbReference type="Proteomes" id="UP001054837"/>
    </source>
</evidence>
<dbReference type="EMBL" id="BPLQ01014566">
    <property type="protein sequence ID" value="GIY80923.1"/>
    <property type="molecule type" value="Genomic_DNA"/>
</dbReference>
<dbReference type="AlphaFoldDB" id="A0AAV4WF84"/>
<evidence type="ECO:0000313" key="2">
    <source>
        <dbReference type="EMBL" id="GIY80923.1"/>
    </source>
</evidence>
<organism evidence="2 3">
    <name type="scientific">Caerostris darwini</name>
    <dbReference type="NCBI Taxonomy" id="1538125"/>
    <lineage>
        <taxon>Eukaryota</taxon>
        <taxon>Metazoa</taxon>
        <taxon>Ecdysozoa</taxon>
        <taxon>Arthropoda</taxon>
        <taxon>Chelicerata</taxon>
        <taxon>Arachnida</taxon>
        <taxon>Araneae</taxon>
        <taxon>Araneomorphae</taxon>
        <taxon>Entelegynae</taxon>
        <taxon>Araneoidea</taxon>
        <taxon>Araneidae</taxon>
        <taxon>Caerostris</taxon>
    </lineage>
</organism>
<accession>A0AAV4WF84</accession>
<evidence type="ECO:0000256" key="1">
    <source>
        <dbReference type="SAM" id="MobiDB-lite"/>
    </source>
</evidence>
<dbReference type="Proteomes" id="UP001054837">
    <property type="component" value="Unassembled WGS sequence"/>
</dbReference>
<proteinExistence type="predicted"/>
<name>A0AAV4WF84_9ARAC</name>
<gene>
    <name evidence="2" type="ORF">CDAR_70711</name>
</gene>
<keyword evidence="3" id="KW-1185">Reference proteome</keyword>
<feature type="region of interest" description="Disordered" evidence="1">
    <location>
        <begin position="135"/>
        <end position="163"/>
    </location>
</feature>
<reference evidence="2 3" key="1">
    <citation type="submission" date="2021-06" db="EMBL/GenBank/DDBJ databases">
        <title>Caerostris darwini draft genome.</title>
        <authorList>
            <person name="Kono N."/>
            <person name="Arakawa K."/>
        </authorList>
    </citation>
    <scope>NUCLEOTIDE SEQUENCE [LARGE SCALE GENOMIC DNA]</scope>
</reference>
<sequence length="163" mass="18624">MFRVKTKLHRLNAGRDYVTKSISSFKESEYNRIEILAFEQTHHKKANFFYYYHHRCCSLGGNQNNSSHFNSGREVKTVFFQEEGFIFQLTKTDLKSISLTFFLLACCFCLLSSSRQNFEAEKFLFISATLQKSDFPPPPPHPSSGVLSPPAPLEVPAGIGFQK</sequence>